<dbReference type="Gene3D" id="3.90.226.10">
    <property type="entry name" value="2-enoyl-CoA Hydratase, Chain A, domain 1"/>
    <property type="match status" value="1"/>
</dbReference>
<dbReference type="InterPro" id="IPR014748">
    <property type="entry name" value="Enoyl-CoA_hydra_C"/>
</dbReference>
<dbReference type="GO" id="GO:0016853">
    <property type="term" value="F:isomerase activity"/>
    <property type="evidence" value="ECO:0007669"/>
    <property type="project" value="UniProtKB-KW"/>
</dbReference>
<gene>
    <name evidence="3" type="ORF">HW423_01125</name>
</gene>
<name>A0A839A3G5_9LACT</name>
<dbReference type="InterPro" id="IPR029045">
    <property type="entry name" value="ClpP/crotonase-like_dom_sf"/>
</dbReference>
<dbReference type="Proteomes" id="UP000571018">
    <property type="component" value="Unassembled WGS sequence"/>
</dbReference>
<comment type="similarity">
    <text evidence="1 2">Belongs to the enoyl-CoA hydratase/isomerase family.</text>
</comment>
<dbReference type="PANTHER" id="PTHR43459:SF1">
    <property type="entry name" value="EG:BACN32G11.4 PROTEIN"/>
    <property type="match status" value="1"/>
</dbReference>
<proteinExistence type="inferred from homology"/>
<dbReference type="RefSeq" id="WP_218930117.1">
    <property type="nucleotide sequence ID" value="NZ_JACAOA010000002.1"/>
</dbReference>
<sequence>MFEAILYEVKDNIAFITFNRPEQGNAFSETSFREIPEALSKANEDTSVRAIVLTGKGKLFCGGGDVNQFKEILDDPNSEGLPNHLVDATGQLSIAIRNCPKPIISSINGAAAGAGLGVALASDFRIMEESSTLITSFIFMGFPGDTATSYYLQKILGTAKTNEMMMLSPKVKGKEAKELGLSTLTVEDGTLEEATKQFAQKVASLPTKALAQHKKILNEFFYKDLSEFTSLETKNMVEASKTDDHAEAVVAFLEKRQANFTGR</sequence>
<dbReference type="SUPFAM" id="SSF52096">
    <property type="entry name" value="ClpP/crotonase"/>
    <property type="match status" value="1"/>
</dbReference>
<dbReference type="PANTHER" id="PTHR43459">
    <property type="entry name" value="ENOYL-COA HYDRATASE"/>
    <property type="match status" value="1"/>
</dbReference>
<dbReference type="InterPro" id="IPR018376">
    <property type="entry name" value="Enoyl-CoA_hyd/isom_CS"/>
</dbReference>
<comment type="caution">
    <text evidence="3">The sequence shown here is derived from an EMBL/GenBank/DDBJ whole genome shotgun (WGS) entry which is preliminary data.</text>
</comment>
<protein>
    <submittedName>
        <fullName evidence="3">Enoyl-CoA hydratase/isomerase family protein</fullName>
    </submittedName>
</protein>
<dbReference type="Gene3D" id="1.10.12.10">
    <property type="entry name" value="Lyase 2-enoyl-coa Hydratase, Chain A, domain 2"/>
    <property type="match status" value="1"/>
</dbReference>
<evidence type="ECO:0000313" key="3">
    <source>
        <dbReference type="EMBL" id="MBA5728390.1"/>
    </source>
</evidence>
<keyword evidence="3" id="KW-0413">Isomerase</keyword>
<dbReference type="Pfam" id="PF00378">
    <property type="entry name" value="ECH_1"/>
    <property type="match status" value="1"/>
</dbReference>
<accession>A0A839A3G5</accession>
<evidence type="ECO:0000256" key="1">
    <source>
        <dbReference type="ARBA" id="ARBA00005254"/>
    </source>
</evidence>
<dbReference type="EMBL" id="JACAOA010000002">
    <property type="protein sequence ID" value="MBA5728390.1"/>
    <property type="molecule type" value="Genomic_DNA"/>
</dbReference>
<dbReference type="CDD" id="cd06558">
    <property type="entry name" value="crotonase-like"/>
    <property type="match status" value="1"/>
</dbReference>
<dbReference type="InterPro" id="IPR001753">
    <property type="entry name" value="Enoyl-CoA_hydra/iso"/>
</dbReference>
<evidence type="ECO:0000256" key="2">
    <source>
        <dbReference type="RuleBase" id="RU003707"/>
    </source>
</evidence>
<evidence type="ECO:0000313" key="4">
    <source>
        <dbReference type="Proteomes" id="UP000571018"/>
    </source>
</evidence>
<dbReference type="PROSITE" id="PS00166">
    <property type="entry name" value="ENOYL_COA_HYDRATASE"/>
    <property type="match status" value="1"/>
</dbReference>
<reference evidence="3 4" key="1">
    <citation type="submission" date="2020-06" db="EMBL/GenBank/DDBJ databases">
        <title>Reclassification of Facklamia ignava, Facklamia soureckii and Facklami tabacinasalis as Falseniella iganva gen. nov., comb. nov., Hutsoniella ignava gen. nov., comb. nov., and Ruoffia tabacinasalis gen. nov., comb. nov and description of Ruoffia haltotolerans sp. nov., isolated from hypersaline Inland Sea of Qatar.</title>
        <authorList>
            <person name="Fotedar R."/>
            <person name="Sankaranarayanan K."/>
            <person name="Lawson P."/>
            <person name="Caldwell M."/>
            <person name="Zeyara A."/>
            <person name="Al Malki A."/>
            <person name="Ali M."/>
        </authorList>
    </citation>
    <scope>NUCLEOTIDE SEQUENCE [LARGE SCALE GENOMIC DNA]</scope>
    <source>
        <strain evidence="3 4">INB8</strain>
    </source>
</reference>
<keyword evidence="4" id="KW-1185">Reference proteome</keyword>
<organism evidence="3 4">
    <name type="scientific">Ruoffia halotolerans</name>
    <dbReference type="NCBI Taxonomy" id="2748684"/>
    <lineage>
        <taxon>Bacteria</taxon>
        <taxon>Bacillati</taxon>
        <taxon>Bacillota</taxon>
        <taxon>Bacilli</taxon>
        <taxon>Lactobacillales</taxon>
        <taxon>Aerococcaceae</taxon>
        <taxon>Ruoffia</taxon>
    </lineage>
</organism>
<dbReference type="AlphaFoldDB" id="A0A839A3G5"/>